<name>A0A4Y4BAW2_MICMQ</name>
<evidence type="ECO:0000256" key="1">
    <source>
        <dbReference type="SAM" id="MobiDB-lite"/>
    </source>
</evidence>
<gene>
    <name evidence="2" type="ORF">MLI01_27870</name>
</gene>
<proteinExistence type="predicted"/>
<organism evidence="2 3">
    <name type="scientific">Microbacterium maritypicum</name>
    <name type="common">Microbacterium liquefaciens</name>
    <dbReference type="NCBI Taxonomy" id="33918"/>
    <lineage>
        <taxon>Bacteria</taxon>
        <taxon>Bacillati</taxon>
        <taxon>Actinomycetota</taxon>
        <taxon>Actinomycetes</taxon>
        <taxon>Micrococcales</taxon>
        <taxon>Microbacteriaceae</taxon>
        <taxon>Microbacterium</taxon>
    </lineage>
</organism>
<feature type="compositionally biased region" description="Polar residues" evidence="1">
    <location>
        <begin position="164"/>
        <end position="174"/>
    </location>
</feature>
<accession>A0A4Y4BAW2</accession>
<dbReference type="EMBL" id="BJNQ01000023">
    <property type="protein sequence ID" value="GEC76642.1"/>
    <property type="molecule type" value="Genomic_DNA"/>
</dbReference>
<dbReference type="RefSeq" id="WP_174799599.1">
    <property type="nucleotide sequence ID" value="NZ_BJNQ01000023.1"/>
</dbReference>
<feature type="region of interest" description="Disordered" evidence="1">
    <location>
        <begin position="157"/>
        <end position="182"/>
    </location>
</feature>
<reference evidence="2 3" key="1">
    <citation type="submission" date="2019-06" db="EMBL/GenBank/DDBJ databases">
        <title>Whole genome shotgun sequence of Microbacterium liquefaciens NBRC 15037.</title>
        <authorList>
            <person name="Hosoyama A."/>
            <person name="Uohara A."/>
            <person name="Ohji S."/>
            <person name="Ichikawa N."/>
        </authorList>
    </citation>
    <scope>NUCLEOTIDE SEQUENCE [LARGE SCALE GENOMIC DNA]</scope>
    <source>
        <strain evidence="2 3">NBRC 15037</strain>
    </source>
</reference>
<comment type="caution">
    <text evidence="2">The sequence shown here is derived from an EMBL/GenBank/DDBJ whole genome shotgun (WGS) entry which is preliminary data.</text>
</comment>
<sequence>MEYSGVVPTDAPDPSIESEKRLRSLPFPVFELRPQRSLTRTPIAGFTETTGMAGREEVSASFSYTLWRYPDDHADPRNEIELDEATRRSLMEEPPWGRPAWLIAHVQAFRYPMLWEAVRTKWHASPGRARSSLPEQLVDHTDHILRNQFREELGLSADPRVDPESNTTTASVSEASVEVDGEERPAMQIDTDPLVYSIGFPIDEQVTCTAVIPRDALALVDLAFTRFSARPQTPARTDSSDG</sequence>
<dbReference type="Proteomes" id="UP000317410">
    <property type="component" value="Unassembled WGS sequence"/>
</dbReference>
<dbReference type="AlphaFoldDB" id="A0A4Y4BAW2"/>
<evidence type="ECO:0000313" key="3">
    <source>
        <dbReference type="Proteomes" id="UP000317410"/>
    </source>
</evidence>
<evidence type="ECO:0000313" key="2">
    <source>
        <dbReference type="EMBL" id="GEC76642.1"/>
    </source>
</evidence>
<protein>
    <submittedName>
        <fullName evidence="2">Uncharacterized protein</fullName>
    </submittedName>
</protein>